<protein>
    <recommendedName>
        <fullName evidence="1">Cytochrome c-552/4 domain-containing protein</fullName>
    </recommendedName>
</protein>
<dbReference type="Gene3D" id="3.60.21.10">
    <property type="match status" value="1"/>
</dbReference>
<evidence type="ECO:0000313" key="3">
    <source>
        <dbReference type="Proteomes" id="UP000189681"/>
    </source>
</evidence>
<evidence type="ECO:0000259" key="1">
    <source>
        <dbReference type="Pfam" id="PF13435"/>
    </source>
</evidence>
<dbReference type="Gene3D" id="1.10.1130.10">
    <property type="entry name" value="Flavocytochrome C3, Chain A"/>
    <property type="match status" value="1"/>
</dbReference>
<evidence type="ECO:0000313" key="2">
    <source>
        <dbReference type="EMBL" id="OOP55607.1"/>
    </source>
</evidence>
<dbReference type="Proteomes" id="UP000189681">
    <property type="component" value="Unassembled WGS sequence"/>
</dbReference>
<dbReference type="EMBL" id="AYTS01000127">
    <property type="protein sequence ID" value="OOP55607.1"/>
    <property type="molecule type" value="Genomic_DNA"/>
</dbReference>
<organism evidence="2 3">
    <name type="scientific">Candidatus Brocadia carolinensis</name>
    <dbReference type="NCBI Taxonomy" id="1004156"/>
    <lineage>
        <taxon>Bacteria</taxon>
        <taxon>Pseudomonadati</taxon>
        <taxon>Planctomycetota</taxon>
        <taxon>Candidatus Brocadiia</taxon>
        <taxon>Candidatus Brocadiales</taxon>
        <taxon>Candidatus Brocadiaceae</taxon>
        <taxon>Candidatus Brocadia</taxon>
    </lineage>
</organism>
<dbReference type="SUPFAM" id="SSF56300">
    <property type="entry name" value="Metallo-dependent phosphatases"/>
    <property type="match status" value="1"/>
</dbReference>
<reference evidence="2 3" key="1">
    <citation type="journal article" date="2017" name="Water Res.">
        <title>Discovery and metagenomic analysis of an anammox bacterial enrichment related to Candidatus "Brocadia caroliniensis" in a full-scale glycerol-fed nitritation-denitritation separate centrate treatment process.</title>
        <authorList>
            <person name="Park H."/>
            <person name="Brotto A.C."/>
            <person name="van Loosdrecht M.C."/>
            <person name="Chandran K."/>
        </authorList>
    </citation>
    <scope>NUCLEOTIDE SEQUENCE [LARGE SCALE GENOMIC DNA]</scope>
    <source>
        <strain evidence="2">26THWARD</strain>
    </source>
</reference>
<dbReference type="PANTHER" id="PTHR11575:SF24">
    <property type="entry name" value="5'-NUCLEOTIDASE"/>
    <property type="match status" value="1"/>
</dbReference>
<dbReference type="STRING" id="1004156.AYP45_13715"/>
<dbReference type="GO" id="GO:0030288">
    <property type="term" value="C:outer membrane-bounded periplasmic space"/>
    <property type="evidence" value="ECO:0007669"/>
    <property type="project" value="TreeGrafter"/>
</dbReference>
<dbReference type="InterPro" id="IPR036280">
    <property type="entry name" value="Multihaem_cyt_sf"/>
</dbReference>
<sequence length="449" mass="50447">MKKLLLYLSIFFLVLSQEKSHAHSSEFTIIFSGEELGNLEPCGCYEGQLGGIAKRYSFIDFFRKQKNPILPISFGDLLKSCGRQDEIKMETLCRALGFMGYVLHNLGEKDIEINPQVLSFLSQTQSVEFLSTNVNIDAPFPIKINQTIIKDCFDLGSPVKIAFLGILSRSLLGSNVNEYITVSEPTKALKPFIKQLKNKVNLIVLLSHATMEESREIAKCFPDIGLIITGHHIEEPQDSITYVNNTPIVSAGTGGKYIGIAKYGVNKKTIERKTVEVIPLDHTYNDSQEMVALLQEYQHALTEEDLLSKIPQAPLPNGLSYTGSFTCSVCHKRIYDHWYKTLHAKAYNTLVEAGHQYDPECIKCHTTGYGDISGFLNYEKSQSLINAGCESCHGAGNNHIKNVNEAYGSTDERSCELCHDSEHSPKFQYKEYWKKIAHPKESLKKTSRK</sequence>
<dbReference type="Pfam" id="PF13435">
    <property type="entry name" value="Cytochrome_C554"/>
    <property type="match status" value="1"/>
</dbReference>
<dbReference type="GO" id="GO:0009166">
    <property type="term" value="P:nucleotide catabolic process"/>
    <property type="evidence" value="ECO:0007669"/>
    <property type="project" value="InterPro"/>
</dbReference>
<dbReference type="SUPFAM" id="SSF48695">
    <property type="entry name" value="Multiheme cytochromes"/>
    <property type="match status" value="1"/>
</dbReference>
<dbReference type="InterPro" id="IPR023155">
    <property type="entry name" value="Cyt_c-552/4"/>
</dbReference>
<gene>
    <name evidence="2" type="ORF">AYP45_13715</name>
</gene>
<accession>A0A1V4AR56</accession>
<name>A0A1V4AR56_9BACT</name>
<dbReference type="InterPro" id="IPR029052">
    <property type="entry name" value="Metallo-depent_PP-like"/>
</dbReference>
<dbReference type="InterPro" id="IPR006179">
    <property type="entry name" value="5_nucleotidase/apyrase"/>
</dbReference>
<dbReference type="PANTHER" id="PTHR11575">
    <property type="entry name" value="5'-NUCLEOTIDASE-RELATED"/>
    <property type="match status" value="1"/>
</dbReference>
<dbReference type="GO" id="GO:0016787">
    <property type="term" value="F:hydrolase activity"/>
    <property type="evidence" value="ECO:0007669"/>
    <property type="project" value="InterPro"/>
</dbReference>
<proteinExistence type="predicted"/>
<comment type="caution">
    <text evidence="2">The sequence shown here is derived from an EMBL/GenBank/DDBJ whole genome shotgun (WGS) entry which is preliminary data.</text>
</comment>
<feature type="domain" description="Cytochrome c-552/4" evidence="1">
    <location>
        <begin position="326"/>
        <end position="394"/>
    </location>
</feature>
<dbReference type="AlphaFoldDB" id="A0A1V4AR56"/>